<proteinExistence type="predicted"/>
<comment type="caution">
    <text evidence="2">The sequence shown here is derived from an EMBL/GenBank/DDBJ whole genome shotgun (WGS) entry which is preliminary data.</text>
</comment>
<keyword evidence="3" id="KW-1185">Reference proteome</keyword>
<feature type="compositionally biased region" description="Polar residues" evidence="1">
    <location>
        <begin position="22"/>
        <end position="38"/>
    </location>
</feature>
<accession>A0ABT7AAR4</accession>
<evidence type="ECO:0000256" key="1">
    <source>
        <dbReference type="SAM" id="MobiDB-lite"/>
    </source>
</evidence>
<dbReference type="Proteomes" id="UP001214441">
    <property type="component" value="Unassembled WGS sequence"/>
</dbReference>
<organism evidence="2 3">
    <name type="scientific">Streptomyces iconiensis</name>
    <dbReference type="NCBI Taxonomy" id="1384038"/>
    <lineage>
        <taxon>Bacteria</taxon>
        <taxon>Bacillati</taxon>
        <taxon>Actinomycetota</taxon>
        <taxon>Actinomycetes</taxon>
        <taxon>Kitasatosporales</taxon>
        <taxon>Streptomycetaceae</taxon>
        <taxon>Streptomyces</taxon>
    </lineage>
</organism>
<name>A0ABT7AAR4_9ACTN</name>
<dbReference type="RefSeq" id="WP_274038998.1">
    <property type="nucleotide sequence ID" value="NZ_JANCPR020000069.1"/>
</dbReference>
<dbReference type="EMBL" id="JANCPR020000069">
    <property type="protein sequence ID" value="MDJ1137906.1"/>
    <property type="molecule type" value="Genomic_DNA"/>
</dbReference>
<gene>
    <name evidence="2" type="ORF">NMN56_039315</name>
</gene>
<evidence type="ECO:0000313" key="3">
    <source>
        <dbReference type="Proteomes" id="UP001214441"/>
    </source>
</evidence>
<protein>
    <submittedName>
        <fullName evidence="2">Uncharacterized protein</fullName>
    </submittedName>
</protein>
<reference evidence="2 3" key="1">
    <citation type="submission" date="2023-05" db="EMBL/GenBank/DDBJ databases">
        <title>Streptantibioticus silvisoli sp. nov., acidotolerant actinomycetes 1 from pine litter.</title>
        <authorList>
            <person name="Swiecimska M."/>
            <person name="Golinska P."/>
            <person name="Sangal V."/>
            <person name="Wachnowicz B."/>
            <person name="Goodfellow M."/>
        </authorList>
    </citation>
    <scope>NUCLEOTIDE SEQUENCE [LARGE SCALE GENOMIC DNA]</scope>
    <source>
        <strain evidence="2 3">DSM 42109</strain>
    </source>
</reference>
<feature type="region of interest" description="Disordered" evidence="1">
    <location>
        <begin position="19"/>
        <end position="42"/>
    </location>
</feature>
<sequence length="137" mass="15077">MTPADEIRTAAEKLRTLAAAASTNSDGTPTARWNTEPVQSARDDDSRRFLYGDYLTRDDGRRISWPLLLRGGRLHQPSYMHSQHAEYAAAMGPAVGAALAAWLESWTGLDVREDAAMAEDLRHALTVARAINQQDPT</sequence>
<evidence type="ECO:0000313" key="2">
    <source>
        <dbReference type="EMBL" id="MDJ1137906.1"/>
    </source>
</evidence>